<reference evidence="1" key="1">
    <citation type="submission" date="2023-06" db="EMBL/GenBank/DDBJ databases">
        <authorList>
            <person name="Kurt Z."/>
        </authorList>
    </citation>
    <scope>NUCLEOTIDE SEQUENCE</scope>
</reference>
<dbReference type="AlphaFoldDB" id="A0AA86R4M1"/>
<organism evidence="1">
    <name type="scientific">Hexamita inflata</name>
    <dbReference type="NCBI Taxonomy" id="28002"/>
    <lineage>
        <taxon>Eukaryota</taxon>
        <taxon>Metamonada</taxon>
        <taxon>Diplomonadida</taxon>
        <taxon>Hexamitidae</taxon>
        <taxon>Hexamitinae</taxon>
        <taxon>Hexamita</taxon>
    </lineage>
</organism>
<sequence length="294" mass="33059">MFTLTSFKCTNQYISQQICSNINIGSYKSSVGYCLKESYLSSLVQSGSIAHSHGKHVHYTLFTTKVQDLQMNITYQMADLPSFALFGLTQSIQLQNSNFSVFIPQQLAQGAIVCLQCDVNVSTSDFLFSASGQNISGLVLIPFKILILNNLFTQFRLNGINVGGVLLNGSGIDYSLDECNISGYIVSQKVSGSKQLRLLELLQFTQLMQGFAQTLEDLGKDLQIWLEQQTSVICAEVVFTLTDYVRRHSTTVTIITRNWFVWTLFTLMEKNARVQKDILQTIVHALKYWILLIT</sequence>
<dbReference type="EMBL" id="CATOUU010001094">
    <property type="protein sequence ID" value="CAI9971609.1"/>
    <property type="molecule type" value="Genomic_DNA"/>
</dbReference>
<evidence type="ECO:0000313" key="1">
    <source>
        <dbReference type="EMBL" id="CAI9971609.1"/>
    </source>
</evidence>
<keyword evidence="3" id="KW-1185">Reference proteome</keyword>
<gene>
    <name evidence="1" type="ORF">HINF_LOCUS59254</name>
    <name evidence="2" type="ORF">HINF_LOCUS71329</name>
</gene>
<evidence type="ECO:0000313" key="2">
    <source>
        <dbReference type="EMBL" id="CAL6101728.1"/>
    </source>
</evidence>
<protein>
    <submittedName>
        <fullName evidence="2">Hypothetical_protein</fullName>
    </submittedName>
</protein>
<comment type="caution">
    <text evidence="1">The sequence shown here is derived from an EMBL/GenBank/DDBJ whole genome shotgun (WGS) entry which is preliminary data.</text>
</comment>
<accession>A0AA86R4M1</accession>
<proteinExistence type="predicted"/>
<reference evidence="2 3" key="2">
    <citation type="submission" date="2024-07" db="EMBL/GenBank/DDBJ databases">
        <authorList>
            <person name="Akdeniz Z."/>
        </authorList>
    </citation>
    <scope>NUCLEOTIDE SEQUENCE [LARGE SCALE GENOMIC DNA]</scope>
</reference>
<name>A0AA86R4M1_9EUKA</name>
<evidence type="ECO:0000313" key="3">
    <source>
        <dbReference type="Proteomes" id="UP001642409"/>
    </source>
</evidence>
<dbReference type="Proteomes" id="UP001642409">
    <property type="component" value="Unassembled WGS sequence"/>
</dbReference>
<dbReference type="EMBL" id="CAXDID020000547">
    <property type="protein sequence ID" value="CAL6101728.1"/>
    <property type="molecule type" value="Genomic_DNA"/>
</dbReference>